<comment type="caution">
    <text evidence="3">The sequence shown here is derived from an EMBL/GenBank/DDBJ whole genome shotgun (WGS) entry which is preliminary data.</text>
</comment>
<dbReference type="Proteomes" id="UP000321721">
    <property type="component" value="Unassembled WGS sequence"/>
</dbReference>
<reference evidence="3 4" key="1">
    <citation type="submission" date="2019-08" db="EMBL/GenBank/DDBJ databases">
        <title>Genome of Vicingus serpentipes NCIMB 15042.</title>
        <authorList>
            <person name="Bowman J.P."/>
        </authorList>
    </citation>
    <scope>NUCLEOTIDE SEQUENCE [LARGE SCALE GENOMIC DNA]</scope>
    <source>
        <strain evidence="3 4">NCIMB 15042</strain>
    </source>
</reference>
<evidence type="ECO:0000259" key="2">
    <source>
        <dbReference type="Pfam" id="PF13205"/>
    </source>
</evidence>
<dbReference type="PROSITE" id="PS51257">
    <property type="entry name" value="PROKAR_LIPOPROTEIN"/>
    <property type="match status" value="1"/>
</dbReference>
<evidence type="ECO:0000256" key="1">
    <source>
        <dbReference type="ARBA" id="ARBA00022729"/>
    </source>
</evidence>
<accession>A0A5C6RR47</accession>
<keyword evidence="1" id="KW-0732">Signal</keyword>
<proteinExistence type="predicted"/>
<dbReference type="InterPro" id="IPR032812">
    <property type="entry name" value="SbsA_Ig"/>
</dbReference>
<dbReference type="EMBL" id="VOOS01000004">
    <property type="protein sequence ID" value="TXB64821.1"/>
    <property type="molecule type" value="Genomic_DNA"/>
</dbReference>
<gene>
    <name evidence="3" type="ORF">FRY74_10240</name>
</gene>
<dbReference type="OrthoDB" id="9809989at2"/>
<name>A0A5C6RR47_9FLAO</name>
<feature type="domain" description="SbsA Ig-like" evidence="2">
    <location>
        <begin position="45"/>
        <end position="142"/>
    </location>
</feature>
<dbReference type="Pfam" id="PF13205">
    <property type="entry name" value="Big_5"/>
    <property type="match status" value="1"/>
</dbReference>
<organism evidence="3 4">
    <name type="scientific">Vicingus serpentipes</name>
    <dbReference type="NCBI Taxonomy" id="1926625"/>
    <lineage>
        <taxon>Bacteria</taxon>
        <taxon>Pseudomonadati</taxon>
        <taxon>Bacteroidota</taxon>
        <taxon>Flavobacteriia</taxon>
        <taxon>Flavobacteriales</taxon>
        <taxon>Vicingaceae</taxon>
        <taxon>Vicingus</taxon>
    </lineage>
</organism>
<sequence>MLIASYRNYKKTGLRQKYIILLVVSIFIISCAQRSALSGGDKDILPPEVKEEFPANKTTNFIENTITVEFNEFISLDNLSSQLIVSPLMDETPDIAVKGKKLVIKIKSELKPNTTYSLNFGDAIKDITEGNIYPNYKYVFSTGSFIDSLNYEGKVIGAFDLTPKENVFVMLYDEFEDSIPKTKKPRYIAKTNKDGDYQITNISKGKYKLFALTDINSNYLFDLPNEEIGFYNELIQIDSSKTNNIIYSFTENTDLQYVTKSSNTAYGKIVLEFNMPADSIIIKSLNEDISLDIEEVSDDKKKKTFWLSDPSFTEKLDIVVYNNKAIIDTLELELINPDLFLDSTLTVNTNVGVKFDLNTAIQFTTAQPIAGIDTSKISLLEDSIKVDFKFTQDSVNIRRYNLIYPFKEKTDYLLFAEPSVFTDIYGLHNDTILKTFKTKRESDYGNLVLNVTPNITDNYIIHFTLNNKIVETRYGVGKAVFNFDYLTAGSYGIKLIVDRNNNKSWDTGNYNEKLQPEEVIYYQGTISIQENWDNKIDWIIE</sequence>
<keyword evidence="4" id="KW-1185">Reference proteome</keyword>
<evidence type="ECO:0000313" key="4">
    <source>
        <dbReference type="Proteomes" id="UP000321721"/>
    </source>
</evidence>
<evidence type="ECO:0000313" key="3">
    <source>
        <dbReference type="EMBL" id="TXB64821.1"/>
    </source>
</evidence>
<dbReference type="AlphaFoldDB" id="A0A5C6RR47"/>
<protein>
    <recommendedName>
        <fullName evidence="2">SbsA Ig-like domain-containing protein</fullName>
    </recommendedName>
</protein>